<feature type="non-terminal residue" evidence="2">
    <location>
        <position position="61"/>
    </location>
</feature>
<accession>A0A6J4MSX9</accession>
<evidence type="ECO:0000256" key="1">
    <source>
        <dbReference type="SAM" id="MobiDB-lite"/>
    </source>
</evidence>
<feature type="region of interest" description="Disordered" evidence="1">
    <location>
        <begin position="1"/>
        <end position="61"/>
    </location>
</feature>
<gene>
    <name evidence="2" type="ORF">AVDCRST_MAG90-3370</name>
</gene>
<dbReference type="AlphaFoldDB" id="A0A6J4MSX9"/>
<name>A0A6J4MSX9_9HYPH</name>
<sequence length="61" mass="6542">DKGRRDRRVRQHSPAALRRGATQSGRGSRRASSEGDGTTPSWLPSCSKCDSPADPGHRVAV</sequence>
<reference evidence="2" key="1">
    <citation type="submission" date="2020-02" db="EMBL/GenBank/DDBJ databases">
        <authorList>
            <person name="Meier V. D."/>
        </authorList>
    </citation>
    <scope>NUCLEOTIDE SEQUENCE</scope>
    <source>
        <strain evidence="2">AVDCRST_MAG90</strain>
    </source>
</reference>
<feature type="compositionally biased region" description="Basic residues" evidence="1">
    <location>
        <begin position="1"/>
        <end position="11"/>
    </location>
</feature>
<proteinExistence type="predicted"/>
<feature type="non-terminal residue" evidence="2">
    <location>
        <position position="1"/>
    </location>
</feature>
<protein>
    <submittedName>
        <fullName evidence="2">Uncharacterized protein</fullName>
    </submittedName>
</protein>
<evidence type="ECO:0000313" key="2">
    <source>
        <dbReference type="EMBL" id="CAA9365759.1"/>
    </source>
</evidence>
<organism evidence="2">
    <name type="scientific">uncultured Microvirga sp</name>
    <dbReference type="NCBI Taxonomy" id="412392"/>
    <lineage>
        <taxon>Bacteria</taxon>
        <taxon>Pseudomonadati</taxon>
        <taxon>Pseudomonadota</taxon>
        <taxon>Alphaproteobacteria</taxon>
        <taxon>Hyphomicrobiales</taxon>
        <taxon>Methylobacteriaceae</taxon>
        <taxon>Microvirga</taxon>
        <taxon>environmental samples</taxon>
    </lineage>
</organism>
<dbReference type="EMBL" id="CADCUC010000722">
    <property type="protein sequence ID" value="CAA9365759.1"/>
    <property type="molecule type" value="Genomic_DNA"/>
</dbReference>